<keyword evidence="3" id="KW-0418">Kinase</keyword>
<gene>
    <name evidence="3" type="ORF">CIK79_00345</name>
</gene>
<protein>
    <submittedName>
        <fullName evidence="3">Pyruvate, phosphate dikinase</fullName>
    </submittedName>
</protein>
<evidence type="ECO:0000313" key="4">
    <source>
        <dbReference type="Proteomes" id="UP000218377"/>
    </source>
</evidence>
<dbReference type="Pfam" id="PF00391">
    <property type="entry name" value="PEP-utilizers"/>
    <property type="match status" value="1"/>
</dbReference>
<dbReference type="PANTHER" id="PTHR43615:SF1">
    <property type="entry name" value="PPDK_N DOMAIN-CONTAINING PROTEIN"/>
    <property type="match status" value="1"/>
</dbReference>
<evidence type="ECO:0000313" key="3">
    <source>
        <dbReference type="EMBL" id="PCC16885.1"/>
    </source>
</evidence>
<dbReference type="PANTHER" id="PTHR43615">
    <property type="entry name" value="PHOSPHOENOLPYRUVATE SYNTHASE-RELATED"/>
    <property type="match status" value="1"/>
</dbReference>
<dbReference type="SUPFAM" id="SSF56059">
    <property type="entry name" value="Glutathione synthetase ATP-binding domain-like"/>
    <property type="match status" value="1"/>
</dbReference>
<organism evidence="3 4">
    <name type="scientific">Brevibacterium aurantiacum</name>
    <dbReference type="NCBI Taxonomy" id="273384"/>
    <lineage>
        <taxon>Bacteria</taxon>
        <taxon>Bacillati</taxon>
        <taxon>Actinomycetota</taxon>
        <taxon>Actinomycetes</taxon>
        <taxon>Micrococcales</taxon>
        <taxon>Brevibacteriaceae</taxon>
        <taxon>Brevibacterium</taxon>
    </lineage>
</organism>
<dbReference type="InterPro" id="IPR036637">
    <property type="entry name" value="Phosphohistidine_dom_sf"/>
</dbReference>
<keyword evidence="3" id="KW-0670">Pyruvate</keyword>
<evidence type="ECO:0000259" key="1">
    <source>
        <dbReference type="Pfam" id="PF00391"/>
    </source>
</evidence>
<feature type="domain" description="Pyruvate phosphate dikinase AMP/ATP-binding" evidence="2">
    <location>
        <begin position="50"/>
        <end position="266"/>
    </location>
</feature>
<evidence type="ECO:0000259" key="2">
    <source>
        <dbReference type="Pfam" id="PF01326"/>
    </source>
</evidence>
<dbReference type="EMBL" id="NRGX01000001">
    <property type="protein sequence ID" value="PCC16885.1"/>
    <property type="molecule type" value="Genomic_DNA"/>
</dbReference>
<comment type="caution">
    <text evidence="3">The sequence shown here is derived from an EMBL/GenBank/DDBJ whole genome shotgun (WGS) entry which is preliminary data.</text>
</comment>
<dbReference type="Gene3D" id="3.30.1490.20">
    <property type="entry name" value="ATP-grasp fold, A domain"/>
    <property type="match status" value="1"/>
</dbReference>
<feature type="domain" description="PEP-utilising enzyme mobile" evidence="1">
    <location>
        <begin position="310"/>
        <end position="380"/>
    </location>
</feature>
<dbReference type="Proteomes" id="UP000218377">
    <property type="component" value="Unassembled WGS sequence"/>
</dbReference>
<dbReference type="InterPro" id="IPR002192">
    <property type="entry name" value="PPDK_AMP/ATP-bd"/>
</dbReference>
<dbReference type="Pfam" id="PF01326">
    <property type="entry name" value="PPDK_N"/>
    <property type="match status" value="1"/>
</dbReference>
<dbReference type="Gene3D" id="3.30.470.20">
    <property type="entry name" value="ATP-grasp fold, B domain"/>
    <property type="match status" value="1"/>
</dbReference>
<dbReference type="GO" id="GO:0005524">
    <property type="term" value="F:ATP binding"/>
    <property type="evidence" value="ECO:0007669"/>
    <property type="project" value="InterPro"/>
</dbReference>
<name>A0A2A3WZ60_BREAU</name>
<proteinExistence type="predicted"/>
<dbReference type="InterPro" id="IPR051549">
    <property type="entry name" value="PEP_Utilizing_Enz"/>
</dbReference>
<dbReference type="RefSeq" id="WP_096157137.1">
    <property type="nucleotide sequence ID" value="NZ_NRGX01000001.1"/>
</dbReference>
<keyword evidence="3" id="KW-0808">Transferase</keyword>
<dbReference type="AlphaFoldDB" id="A0A2A3WZ60"/>
<dbReference type="SUPFAM" id="SSF52009">
    <property type="entry name" value="Phosphohistidine domain"/>
    <property type="match status" value="1"/>
</dbReference>
<dbReference type="InterPro" id="IPR008279">
    <property type="entry name" value="PEP-util_enz_mobile_dom"/>
</dbReference>
<sequence length="389" mass="41063">MLTRLSEATRESEGSKAGALGVLLREGLPVPNGFVVGAARRADFAVGHVLRDAVDRELERMGDPFAAVRSSSMDEDNADASAAGQFESIIGVRGVDNVCQAIEICRQAANAKRVGDYRARMGDASTQELGMATLVQPVIKANVSGVMFTPQEPEGSTRIESSWGLGLSVVGGTITPDTFDLYPGGVIRCEIGSKQNRVDLDHEHGGVITRAVTSDQQLTRTLDDGAVETLAVLGKRIAEVLGQPQDIEWAIQDDIVWILQARPITAALPVLHTLSPPEQVDVLRGVPGSHGMVTATARVVRGPSDFPTVTQGEILICPYTDPAWTPLFAFAAGVITETGGVLSHAAIVAREYGIPAVLGVVGATTRIEDGSRITIDGSAGTVTLRQPDQ</sequence>
<reference evidence="3 4" key="1">
    <citation type="journal article" date="2017" name="Elife">
        <title>Extensive horizontal gene transfer in cheese-associated bacteria.</title>
        <authorList>
            <person name="Bonham K.S."/>
            <person name="Wolfe B.E."/>
            <person name="Dutton R.J."/>
        </authorList>
    </citation>
    <scope>NUCLEOTIDE SEQUENCE [LARGE SCALE GENOMIC DNA]</scope>
    <source>
        <strain evidence="3 4">JB5</strain>
    </source>
</reference>
<dbReference type="GO" id="GO:0016301">
    <property type="term" value="F:kinase activity"/>
    <property type="evidence" value="ECO:0007669"/>
    <property type="project" value="UniProtKB-KW"/>
</dbReference>
<dbReference type="InterPro" id="IPR013815">
    <property type="entry name" value="ATP_grasp_subdomain_1"/>
</dbReference>
<accession>A0A2A3WZ60</accession>
<dbReference type="Gene3D" id="3.50.30.10">
    <property type="entry name" value="Phosphohistidine domain"/>
    <property type="match status" value="1"/>
</dbReference>